<reference evidence="4 5" key="1">
    <citation type="submission" date="2014-07" db="EMBL/GenBank/DDBJ databases">
        <title>Draft Genome Sequences of Environmental Pseudomonas syringae strains.</title>
        <authorList>
            <person name="Baltrus D.A."/>
            <person name="Berge O."/>
            <person name="Morris C."/>
        </authorList>
    </citation>
    <scope>NUCLEOTIDE SEQUENCE [LARGE SCALE GENOMIC DNA]</scope>
    <source>
        <strain evidence="4 5">CEB003</strain>
    </source>
</reference>
<dbReference type="InterPro" id="IPR001932">
    <property type="entry name" value="PPM-type_phosphatase-like_dom"/>
</dbReference>
<dbReference type="Proteomes" id="UP000028643">
    <property type="component" value="Unassembled WGS sequence"/>
</dbReference>
<dbReference type="Pfam" id="PF00072">
    <property type="entry name" value="Response_reg"/>
    <property type="match status" value="1"/>
</dbReference>
<dbReference type="GO" id="GO:0000160">
    <property type="term" value="P:phosphorelay signal transduction system"/>
    <property type="evidence" value="ECO:0007669"/>
    <property type="project" value="InterPro"/>
</dbReference>
<dbReference type="EMBL" id="JPQT01000114">
    <property type="protein sequence ID" value="KFE49964.1"/>
    <property type="molecule type" value="Genomic_DNA"/>
</dbReference>
<feature type="modified residue" description="4-aspartylphosphate" evidence="2">
    <location>
        <position position="58"/>
    </location>
</feature>
<proteinExistence type="predicted"/>
<dbReference type="PROSITE" id="PS50110">
    <property type="entry name" value="RESPONSE_REGULATORY"/>
    <property type="match status" value="1"/>
</dbReference>
<dbReference type="SUPFAM" id="SSF81606">
    <property type="entry name" value="PP2C-like"/>
    <property type="match status" value="1"/>
</dbReference>
<dbReference type="SMART" id="SM00331">
    <property type="entry name" value="PP2C_SIG"/>
    <property type="match status" value="1"/>
</dbReference>
<dbReference type="InterPro" id="IPR036890">
    <property type="entry name" value="HATPase_C_sf"/>
</dbReference>
<dbReference type="InterPro" id="IPR036457">
    <property type="entry name" value="PPM-type-like_dom_sf"/>
</dbReference>
<dbReference type="AlphaFoldDB" id="A0A085V3F1"/>
<feature type="domain" description="Response regulatory" evidence="3">
    <location>
        <begin position="9"/>
        <end position="125"/>
    </location>
</feature>
<sequence>MLPPTESLCILIADDNTTDRYLLSTIISRQGHTVLCASNGVEAVELFESGRPQLVLMDAVMPVMDGFEAARRIKQIAGESLVPIIFLTSMTEGEALARCLDAGGDDFIAKPYNQVVLTAKINAMNRLRVLQETVLQQRDLISRHHEYLLNEQRVAKEVFDQVAHSGCLDAPNIRYLQSPYALFNGDLLLATYTPAGHMHLLLGDFTGHGLPAAVGAMPLAEVFYGMTAKGFGLAETLREMNAKLKRILPVDMFCCATLVCINFQQRHVEVWNGGLPDGYLLHTESGERTPLVSRHLPLGVLDAGDFDDKTEVYPIATGDRIFLLSDGVIDTNDSEDRLFGTQRLHEVFEANRQPHLLIGEIQQALTAFGGQARDDVSMVEITTVDQATLGPQTVTYSDSGASSPLDWSATFEFRASTLKRFNPLPYLLQLLLEVHGLRSQSGALYSVLSELYSNALEHGVLGLDSRLKRDATGFARYYRERGERLVQLEEGFIRVHLRVVPAERGGRLTLQVEDSGTGFDADTILALPLVGNELYGRGLGLVRQLTEQASWSRDGRIASVEFSWEGMA</sequence>
<dbReference type="RefSeq" id="WP_020290729.1">
    <property type="nucleotide sequence ID" value="NZ_JPQT01000114.1"/>
</dbReference>
<evidence type="ECO:0000256" key="1">
    <source>
        <dbReference type="ARBA" id="ARBA00022801"/>
    </source>
</evidence>
<dbReference type="SMR" id="A0A085V3F1"/>
<dbReference type="PATRIC" id="fig|317.174.peg.3762"/>
<dbReference type="Gene3D" id="3.60.40.10">
    <property type="entry name" value="PPM-type phosphatase domain"/>
    <property type="match status" value="1"/>
</dbReference>
<dbReference type="CDD" id="cd16936">
    <property type="entry name" value="HATPase_RsbW-like"/>
    <property type="match status" value="1"/>
</dbReference>
<keyword evidence="2" id="KW-0597">Phosphoprotein</keyword>
<accession>A0A085V3F1</accession>
<comment type="caution">
    <text evidence="4">The sequence shown here is derived from an EMBL/GenBank/DDBJ whole genome shotgun (WGS) entry which is preliminary data.</text>
</comment>
<name>A0A085V3F1_PSESX</name>
<evidence type="ECO:0000313" key="4">
    <source>
        <dbReference type="EMBL" id="KFE49964.1"/>
    </source>
</evidence>
<dbReference type="Gene3D" id="3.40.50.2300">
    <property type="match status" value="1"/>
</dbReference>
<dbReference type="InterPro" id="IPR001789">
    <property type="entry name" value="Sig_transdc_resp-reg_receiver"/>
</dbReference>
<dbReference type="InterPro" id="IPR052016">
    <property type="entry name" value="Bact_Sigma-Reg"/>
</dbReference>
<keyword evidence="1" id="KW-0378">Hydrolase</keyword>
<dbReference type="InterPro" id="IPR011006">
    <property type="entry name" value="CheY-like_superfamily"/>
</dbReference>
<evidence type="ECO:0000259" key="3">
    <source>
        <dbReference type="PROSITE" id="PS50110"/>
    </source>
</evidence>
<dbReference type="PANTHER" id="PTHR43156:SF2">
    <property type="entry name" value="STAGE II SPORULATION PROTEIN E"/>
    <property type="match status" value="1"/>
</dbReference>
<gene>
    <name evidence="4" type="ORF">IV02_18395</name>
</gene>
<dbReference type="SUPFAM" id="SSF52172">
    <property type="entry name" value="CheY-like"/>
    <property type="match status" value="1"/>
</dbReference>
<dbReference type="GO" id="GO:0016791">
    <property type="term" value="F:phosphatase activity"/>
    <property type="evidence" value="ECO:0007669"/>
    <property type="project" value="TreeGrafter"/>
</dbReference>
<evidence type="ECO:0000256" key="2">
    <source>
        <dbReference type="PROSITE-ProRule" id="PRU00169"/>
    </source>
</evidence>
<dbReference type="Gene3D" id="3.30.565.10">
    <property type="entry name" value="Histidine kinase-like ATPase, C-terminal domain"/>
    <property type="match status" value="1"/>
</dbReference>
<protein>
    <submittedName>
        <fullName evidence="4">Chemotaxis protein CheY</fullName>
    </submittedName>
</protein>
<dbReference type="Pfam" id="PF07228">
    <property type="entry name" value="SpoIIE"/>
    <property type="match status" value="1"/>
</dbReference>
<organism evidence="4 5">
    <name type="scientific">Pseudomonas syringae</name>
    <dbReference type="NCBI Taxonomy" id="317"/>
    <lineage>
        <taxon>Bacteria</taxon>
        <taxon>Pseudomonadati</taxon>
        <taxon>Pseudomonadota</taxon>
        <taxon>Gammaproteobacteria</taxon>
        <taxon>Pseudomonadales</taxon>
        <taxon>Pseudomonadaceae</taxon>
        <taxon>Pseudomonas</taxon>
    </lineage>
</organism>
<dbReference type="PANTHER" id="PTHR43156">
    <property type="entry name" value="STAGE II SPORULATION PROTEIN E-RELATED"/>
    <property type="match status" value="1"/>
</dbReference>
<evidence type="ECO:0000313" key="5">
    <source>
        <dbReference type="Proteomes" id="UP000028643"/>
    </source>
</evidence>
<dbReference type="SMART" id="SM00448">
    <property type="entry name" value="REC"/>
    <property type="match status" value="1"/>
</dbReference>
<dbReference type="SUPFAM" id="SSF55874">
    <property type="entry name" value="ATPase domain of HSP90 chaperone/DNA topoisomerase II/histidine kinase"/>
    <property type="match status" value="1"/>
</dbReference>